<accession>A0A0A2GUC4</accession>
<sequence length="89" mass="10313">MSPITELTQEKKIFNLIEDLLQDNEIASLPETLNSLYMGFIGSEFCSNLKGEERLNIHLDKEVISKFFKDLYNLKVNAWTISNDKNETK</sequence>
<evidence type="ECO:0000313" key="2">
    <source>
        <dbReference type="Proteomes" id="UP000030140"/>
    </source>
</evidence>
<dbReference type="AlphaFoldDB" id="A0A0A2GUC4"/>
<evidence type="ECO:0000313" key="1">
    <source>
        <dbReference type="EMBL" id="KGO05881.1"/>
    </source>
</evidence>
<organism evidence="1 2">
    <name type="scientific">Dokdonia donghaensis DSW-1</name>
    <dbReference type="NCBI Taxonomy" id="1300343"/>
    <lineage>
        <taxon>Bacteria</taxon>
        <taxon>Pseudomonadati</taxon>
        <taxon>Bacteroidota</taxon>
        <taxon>Flavobacteriia</taxon>
        <taxon>Flavobacteriales</taxon>
        <taxon>Flavobacteriaceae</taxon>
        <taxon>Dokdonia</taxon>
    </lineage>
</organism>
<dbReference type="KEGG" id="ddo:I597_1969"/>
<gene>
    <name evidence="1" type="ORF">NV36_02810</name>
</gene>
<reference evidence="1 2" key="1">
    <citation type="submission" date="2014-10" db="EMBL/GenBank/DDBJ databases">
        <title>Draft genome sequence of the proteorhodopsin-containing marine bacterium Dokdonia donghaensis.</title>
        <authorList>
            <person name="Gomez-Consarnau L."/>
            <person name="Gonzalez J.M."/>
            <person name="Riedel T."/>
            <person name="Jaenicke S."/>
            <person name="Wagner-Doebler I."/>
            <person name="Fuhrman J.A."/>
        </authorList>
    </citation>
    <scope>NUCLEOTIDE SEQUENCE [LARGE SCALE GENOMIC DNA]</scope>
    <source>
        <strain evidence="1 2">DSW-1</strain>
    </source>
</reference>
<protein>
    <submittedName>
        <fullName evidence="1">Uncharacterized protein</fullName>
    </submittedName>
</protein>
<comment type="caution">
    <text evidence="1">The sequence shown here is derived from an EMBL/GenBank/DDBJ whole genome shotgun (WGS) entry which is preliminary data.</text>
</comment>
<dbReference type="RefSeq" id="WP_035324903.1">
    <property type="nucleotide sequence ID" value="NZ_CP015125.1"/>
</dbReference>
<name>A0A0A2GUC4_9FLAO</name>
<proteinExistence type="predicted"/>
<dbReference type="Proteomes" id="UP000030140">
    <property type="component" value="Unassembled WGS sequence"/>
</dbReference>
<dbReference type="PATRIC" id="fig|1300343.5.peg.1976"/>
<dbReference type="EMBL" id="JSAQ01000001">
    <property type="protein sequence ID" value="KGO05881.1"/>
    <property type="molecule type" value="Genomic_DNA"/>
</dbReference>
<keyword evidence="2" id="KW-1185">Reference proteome</keyword>